<keyword evidence="15" id="KW-0325">Glycoprotein</keyword>
<evidence type="ECO:0000256" key="12">
    <source>
        <dbReference type="ARBA" id="ARBA00023136"/>
    </source>
</evidence>
<dbReference type="PROSITE" id="PS50056">
    <property type="entry name" value="TYR_PHOSPHATASE_2"/>
    <property type="match status" value="1"/>
</dbReference>
<dbReference type="SUPFAM" id="SSF48726">
    <property type="entry name" value="Immunoglobulin"/>
    <property type="match status" value="3"/>
</dbReference>
<dbReference type="PROSITE" id="PS00383">
    <property type="entry name" value="TYR_PHOSPHATASE_1"/>
    <property type="match status" value="1"/>
</dbReference>
<keyword evidence="25" id="KW-1185">Reference proteome</keyword>
<feature type="domain" description="Ig-like" evidence="22">
    <location>
        <begin position="168"/>
        <end position="252"/>
    </location>
</feature>
<evidence type="ECO:0000256" key="19">
    <source>
        <dbReference type="SAM" id="Phobius"/>
    </source>
</evidence>
<dbReference type="PROSITE" id="PS50055">
    <property type="entry name" value="TYR_PHOSPHATASE_PTP"/>
    <property type="match status" value="2"/>
</dbReference>
<dbReference type="InterPro" id="IPR013783">
    <property type="entry name" value="Ig-like_fold"/>
</dbReference>
<keyword evidence="14 24" id="KW-0675">Receptor</keyword>
<dbReference type="InterPro" id="IPR003599">
    <property type="entry name" value="Ig_sub"/>
</dbReference>
<keyword evidence="10" id="KW-0904">Protein phosphatase</keyword>
<dbReference type="InterPro" id="IPR003961">
    <property type="entry name" value="FN3_dom"/>
</dbReference>
<feature type="transmembrane region" description="Helical" evidence="19">
    <location>
        <begin position="815"/>
        <end position="840"/>
    </location>
</feature>
<feature type="domain" description="Ig-like" evidence="22">
    <location>
        <begin position="75"/>
        <end position="165"/>
    </location>
</feature>
<keyword evidence="16" id="KW-0393">Immunoglobulin domain</keyword>
<dbReference type="InterPro" id="IPR050713">
    <property type="entry name" value="RTP_Phos/Ushers"/>
</dbReference>
<dbReference type="SMART" id="SM00409">
    <property type="entry name" value="IG"/>
    <property type="match status" value="3"/>
</dbReference>
<feature type="region of interest" description="Disordered" evidence="18">
    <location>
        <begin position="639"/>
        <end position="665"/>
    </location>
</feature>
<feature type="domain" description="Fibronectin type-III" evidence="23">
    <location>
        <begin position="460"/>
        <end position="559"/>
    </location>
</feature>
<dbReference type="Proteomes" id="UP000225706">
    <property type="component" value="Unassembled WGS sequence"/>
</dbReference>
<feature type="domain" description="Tyrosine specific protein phosphatases" evidence="21">
    <location>
        <begin position="940"/>
        <end position="1014"/>
    </location>
</feature>
<sequence length="1186" mass="133335">MGNLQLVDKQATDSTPWIRNAYRGRLYGNITNHYTSITLLRVKRADKGSYTLEVITNPDRDRNSSTVEISVLYHPGVALNPLNATKAEGENTTWSCNATGNPEPTISWIFNASHTKTNNNPRIVFSRDRQKMTITSLSRKDSGEYKCIAINNLGNASQVASLDVTYQSKITTHPSNMTKREGENVTLHCNATGNPLPTLSWTKDGSDIANNHRISISEDKKQLAITIANREHRGGYLCVAHNEVGNDSLIIAILDVQFAPEISKHPRNITILKGENVIFRCSVVGNPTPSVVWKKNGKELDVTADSRLKLSSKKNNHSLEIAEVHFSDSGKYMCVANNSVSRSSSSAANLTVQYVPDPPKDFKVILRGSRSVNISWINGFNGNSAIQNYTVEISEDGQKFRDAICQGTLSVNACVIHTTRVSIKELFPWTIYYLRVFARNIIGSSNRSLIINVTTDEEVPSSAPPFNVTVVSSTAVNVSWKMLSKQDARGEIQGYYILYKRKNDPQLPWKNRTVNRKETTSKVVTSLKKFTSYEFAIQAFNNKDVSVKSDIIETKTDQDVPSAAPKLMSAEPKNSTSIELTWEPVLGRDLNGILTEYVIRYSHDKEERYREKPNSLSKVVINGLRASTNYSFKISAATIKGEGPQSEPKSATTKDPPIPPIPNDIGTSEVSVAFKPLQILSSGKEVRYYQVIVVQLRKGEGPGKSSDENYVRVIRKYEDRVAGEPYITAEFSNNNERRTTFPVGDGKYYSRKYHIEARRKRRAGFTEYLNGKLDDDTEYAVFQRSLSGPDDYQNEGFTQFTTRKMTELEPEDKTVIVIVVFIVLFIVFVVVVGGIVIVWLRGRRRSNENEVDEDIPMEDRGYDEVTNLEEKGRLKCHQYWPSEGTESYGDIKVTLVQTVELSEFTIRTMTLNHANNTEQRTVNQYHYTVWPDHGVPECPSSLLTFVRKASGANPPDAGPMVVHCSAGVGRTGTFIVVDAMLRRIAAEKTVDVYDYVTSLRQDRNLMVQVEEQYILIHDVLVEAIHSGFTEIHANDLRSHIKNLMQVNQTSGQSEMDEEFIRLGRCFSASQFTTQAANMACNATKNRYPNAFPYDETRVKLSVISGVEGSDYINANFIDGYMARRAFIATQAPIPDTIPDFWRMIWEQESSTIVMLSKETEGGKDQYEFIYSALSEYLDSFDAYSNF</sequence>
<dbReference type="OrthoDB" id="5982279at2759"/>
<evidence type="ECO:0000256" key="14">
    <source>
        <dbReference type="ARBA" id="ARBA00023170"/>
    </source>
</evidence>
<keyword evidence="7" id="KW-0732">Signal</keyword>
<dbReference type="InterPro" id="IPR013098">
    <property type="entry name" value="Ig_I-set"/>
</dbReference>
<evidence type="ECO:0000256" key="17">
    <source>
        <dbReference type="ARBA" id="ARBA00051722"/>
    </source>
</evidence>
<keyword evidence="9" id="KW-0378">Hydrolase</keyword>
<feature type="domain" description="Tyrosine-protein phosphatase" evidence="20">
    <location>
        <begin position="727"/>
        <end position="1023"/>
    </location>
</feature>
<keyword evidence="5" id="KW-1003">Cell membrane</keyword>
<dbReference type="InterPro" id="IPR003595">
    <property type="entry name" value="Tyr_Pase_cat"/>
</dbReference>
<dbReference type="SMART" id="SM00404">
    <property type="entry name" value="PTPc_motif"/>
    <property type="match status" value="1"/>
</dbReference>
<keyword evidence="8" id="KW-0677">Repeat</keyword>
<dbReference type="GO" id="GO:0005886">
    <property type="term" value="C:plasma membrane"/>
    <property type="evidence" value="ECO:0007669"/>
    <property type="project" value="UniProtKB-SubCell"/>
</dbReference>
<comment type="caution">
    <text evidence="24">The sequence shown here is derived from an EMBL/GenBank/DDBJ whole genome shotgun (WGS) entry which is preliminary data.</text>
</comment>
<feature type="domain" description="Fibronectin type-III" evidence="23">
    <location>
        <begin position="564"/>
        <end position="656"/>
    </location>
</feature>
<evidence type="ECO:0000256" key="2">
    <source>
        <dbReference type="ARBA" id="ARBA00004479"/>
    </source>
</evidence>
<dbReference type="PANTHER" id="PTHR46957">
    <property type="entry name" value="CYTOKINE RECEPTOR"/>
    <property type="match status" value="1"/>
</dbReference>
<keyword evidence="11 19" id="KW-1133">Transmembrane helix</keyword>
<dbReference type="InterPro" id="IPR036179">
    <property type="entry name" value="Ig-like_dom_sf"/>
</dbReference>
<evidence type="ECO:0000259" key="23">
    <source>
        <dbReference type="PROSITE" id="PS50853"/>
    </source>
</evidence>
<evidence type="ECO:0000259" key="20">
    <source>
        <dbReference type="PROSITE" id="PS50055"/>
    </source>
</evidence>
<dbReference type="PROSITE" id="PS50853">
    <property type="entry name" value="FN3"/>
    <property type="match status" value="3"/>
</dbReference>
<dbReference type="InterPro" id="IPR000242">
    <property type="entry name" value="PTP_cat"/>
</dbReference>
<evidence type="ECO:0000313" key="25">
    <source>
        <dbReference type="Proteomes" id="UP000225706"/>
    </source>
</evidence>
<dbReference type="FunFam" id="2.60.40.10:FF:000612">
    <property type="entry name" value="palladin isoform X1"/>
    <property type="match status" value="1"/>
</dbReference>
<evidence type="ECO:0000256" key="7">
    <source>
        <dbReference type="ARBA" id="ARBA00022729"/>
    </source>
</evidence>
<dbReference type="InterPro" id="IPR029021">
    <property type="entry name" value="Prot-tyrosine_phosphatase-like"/>
</dbReference>
<dbReference type="InterPro" id="IPR000387">
    <property type="entry name" value="Tyr_Pase_dom"/>
</dbReference>
<evidence type="ECO:0000256" key="3">
    <source>
        <dbReference type="ARBA" id="ARBA00010504"/>
    </source>
</evidence>
<evidence type="ECO:0000313" key="24">
    <source>
        <dbReference type="EMBL" id="PFX20037.1"/>
    </source>
</evidence>
<dbReference type="PROSITE" id="PS50835">
    <property type="entry name" value="IG_LIKE"/>
    <property type="match status" value="3"/>
</dbReference>
<dbReference type="Gene3D" id="3.90.190.10">
    <property type="entry name" value="Protein tyrosine phosphatase superfamily"/>
    <property type="match status" value="2"/>
</dbReference>
<dbReference type="EC" id="3.1.3.48" evidence="4"/>
<dbReference type="CDD" id="cd00063">
    <property type="entry name" value="FN3"/>
    <property type="match status" value="3"/>
</dbReference>
<comment type="subcellular location">
    <subcellularLocation>
        <location evidence="1">Cell membrane</location>
    </subcellularLocation>
    <subcellularLocation>
        <location evidence="2">Membrane</location>
        <topology evidence="2">Single-pass type I membrane protein</topology>
    </subcellularLocation>
</comment>
<dbReference type="SMART" id="SM00194">
    <property type="entry name" value="PTPc"/>
    <property type="match status" value="2"/>
</dbReference>
<dbReference type="SUPFAM" id="SSF52799">
    <property type="entry name" value="(Phosphotyrosine protein) phosphatases II"/>
    <property type="match status" value="2"/>
</dbReference>
<dbReference type="InterPro" id="IPR003598">
    <property type="entry name" value="Ig_sub2"/>
</dbReference>
<evidence type="ECO:0000256" key="16">
    <source>
        <dbReference type="ARBA" id="ARBA00023319"/>
    </source>
</evidence>
<keyword evidence="6 19" id="KW-0812">Transmembrane</keyword>
<comment type="catalytic activity">
    <reaction evidence="17">
        <text>O-phospho-L-tyrosyl-[protein] + H2O = L-tyrosyl-[protein] + phosphate</text>
        <dbReference type="Rhea" id="RHEA:10684"/>
        <dbReference type="Rhea" id="RHEA-COMP:10136"/>
        <dbReference type="Rhea" id="RHEA-COMP:20101"/>
        <dbReference type="ChEBI" id="CHEBI:15377"/>
        <dbReference type="ChEBI" id="CHEBI:43474"/>
        <dbReference type="ChEBI" id="CHEBI:46858"/>
        <dbReference type="ChEBI" id="CHEBI:61978"/>
        <dbReference type="EC" id="3.1.3.48"/>
    </reaction>
</comment>
<gene>
    <name evidence="24" type="primary">PTPRD</name>
    <name evidence="24" type="ORF">AWC38_SpisGene15534</name>
</gene>
<dbReference type="SMART" id="SM00408">
    <property type="entry name" value="IGc2"/>
    <property type="match status" value="3"/>
</dbReference>
<reference evidence="25" key="1">
    <citation type="journal article" date="2017" name="bioRxiv">
        <title>Comparative analysis of the genomes of Stylophora pistillata and Acropora digitifera provides evidence for extensive differences between species of corals.</title>
        <authorList>
            <person name="Voolstra C.R."/>
            <person name="Li Y."/>
            <person name="Liew Y.J."/>
            <person name="Baumgarten S."/>
            <person name="Zoccola D."/>
            <person name="Flot J.-F."/>
            <person name="Tambutte S."/>
            <person name="Allemand D."/>
            <person name="Aranda M."/>
        </authorList>
    </citation>
    <scope>NUCLEOTIDE SEQUENCE [LARGE SCALE GENOMIC DNA]</scope>
</reference>
<dbReference type="InterPro" id="IPR007110">
    <property type="entry name" value="Ig-like_dom"/>
</dbReference>
<evidence type="ECO:0000256" key="10">
    <source>
        <dbReference type="ARBA" id="ARBA00022912"/>
    </source>
</evidence>
<comment type="similarity">
    <text evidence="3">Belongs to the protein-tyrosine phosphatase family. Receptor class 2A subfamily.</text>
</comment>
<dbReference type="Pfam" id="PF00041">
    <property type="entry name" value="fn3"/>
    <property type="match status" value="3"/>
</dbReference>
<dbReference type="FunFam" id="2.60.40.10:FF:000032">
    <property type="entry name" value="palladin isoform X1"/>
    <property type="match status" value="1"/>
</dbReference>
<evidence type="ECO:0000256" key="1">
    <source>
        <dbReference type="ARBA" id="ARBA00004236"/>
    </source>
</evidence>
<feature type="domain" description="Ig-like" evidence="22">
    <location>
        <begin position="260"/>
        <end position="351"/>
    </location>
</feature>
<dbReference type="FunFam" id="2.60.40.10:FF:000328">
    <property type="entry name" value="CLUMA_CG000981, isoform A"/>
    <property type="match status" value="1"/>
</dbReference>
<feature type="domain" description="Fibronectin type-III" evidence="23">
    <location>
        <begin position="358"/>
        <end position="458"/>
    </location>
</feature>
<keyword evidence="13" id="KW-1015">Disulfide bond</keyword>
<evidence type="ECO:0000256" key="13">
    <source>
        <dbReference type="ARBA" id="ARBA00023157"/>
    </source>
</evidence>
<evidence type="ECO:0000256" key="4">
    <source>
        <dbReference type="ARBA" id="ARBA00013064"/>
    </source>
</evidence>
<dbReference type="Pfam" id="PF07679">
    <property type="entry name" value="I-set"/>
    <property type="match status" value="3"/>
</dbReference>
<evidence type="ECO:0000256" key="5">
    <source>
        <dbReference type="ARBA" id="ARBA00022475"/>
    </source>
</evidence>
<dbReference type="EMBL" id="LSMT01000333">
    <property type="protein sequence ID" value="PFX20037.1"/>
    <property type="molecule type" value="Genomic_DNA"/>
</dbReference>
<keyword evidence="12 19" id="KW-0472">Membrane</keyword>
<dbReference type="InterPro" id="IPR036116">
    <property type="entry name" value="FN3_sf"/>
</dbReference>
<dbReference type="Pfam" id="PF00102">
    <property type="entry name" value="Y_phosphatase"/>
    <property type="match status" value="2"/>
</dbReference>
<dbReference type="SUPFAM" id="SSF49265">
    <property type="entry name" value="Fibronectin type III"/>
    <property type="match status" value="2"/>
</dbReference>
<name>A0A2B4RUL7_STYPI</name>
<evidence type="ECO:0000256" key="6">
    <source>
        <dbReference type="ARBA" id="ARBA00022692"/>
    </source>
</evidence>
<proteinExistence type="inferred from homology"/>
<dbReference type="SMART" id="SM00060">
    <property type="entry name" value="FN3"/>
    <property type="match status" value="3"/>
</dbReference>
<dbReference type="PANTHER" id="PTHR46957:SF6">
    <property type="entry name" value="PROTEIN-TYROSINE-PHOSPHATASE"/>
    <property type="match status" value="1"/>
</dbReference>
<dbReference type="STRING" id="50429.A0A2B4RUL7"/>
<dbReference type="GO" id="GO:0004725">
    <property type="term" value="F:protein tyrosine phosphatase activity"/>
    <property type="evidence" value="ECO:0007669"/>
    <property type="project" value="UniProtKB-EC"/>
</dbReference>
<evidence type="ECO:0000256" key="8">
    <source>
        <dbReference type="ARBA" id="ARBA00022737"/>
    </source>
</evidence>
<evidence type="ECO:0000259" key="21">
    <source>
        <dbReference type="PROSITE" id="PS50056"/>
    </source>
</evidence>
<accession>A0A2B4RUL7</accession>
<evidence type="ECO:0000256" key="9">
    <source>
        <dbReference type="ARBA" id="ARBA00022801"/>
    </source>
</evidence>
<dbReference type="PRINTS" id="PR00700">
    <property type="entry name" value="PRTYPHPHTASE"/>
</dbReference>
<evidence type="ECO:0000256" key="11">
    <source>
        <dbReference type="ARBA" id="ARBA00022989"/>
    </source>
</evidence>
<evidence type="ECO:0000259" key="22">
    <source>
        <dbReference type="PROSITE" id="PS50835"/>
    </source>
</evidence>
<protein>
    <recommendedName>
        <fullName evidence="4">protein-tyrosine-phosphatase</fullName>
        <ecNumber evidence="4">3.1.3.48</ecNumber>
    </recommendedName>
</protein>
<dbReference type="FunFam" id="2.60.40.10:FF:000028">
    <property type="entry name" value="Neuronal cell adhesion molecule"/>
    <property type="match status" value="2"/>
</dbReference>
<evidence type="ECO:0000256" key="18">
    <source>
        <dbReference type="SAM" id="MobiDB-lite"/>
    </source>
</evidence>
<dbReference type="AlphaFoldDB" id="A0A2B4RUL7"/>
<dbReference type="FunFam" id="3.90.190.10:FF:000185">
    <property type="entry name" value="Predicted protein"/>
    <property type="match status" value="1"/>
</dbReference>
<feature type="domain" description="Tyrosine-protein phosphatase" evidence="20">
    <location>
        <begin position="1055"/>
        <end position="1186"/>
    </location>
</feature>
<dbReference type="InterPro" id="IPR016130">
    <property type="entry name" value="Tyr_Pase_AS"/>
</dbReference>
<evidence type="ECO:0000256" key="15">
    <source>
        <dbReference type="ARBA" id="ARBA00023180"/>
    </source>
</evidence>
<dbReference type="Gene3D" id="2.60.40.10">
    <property type="entry name" value="Immunoglobulins"/>
    <property type="match status" value="6"/>
</dbReference>
<organism evidence="24 25">
    <name type="scientific">Stylophora pistillata</name>
    <name type="common">Smooth cauliflower coral</name>
    <dbReference type="NCBI Taxonomy" id="50429"/>
    <lineage>
        <taxon>Eukaryota</taxon>
        <taxon>Metazoa</taxon>
        <taxon>Cnidaria</taxon>
        <taxon>Anthozoa</taxon>
        <taxon>Hexacorallia</taxon>
        <taxon>Scleractinia</taxon>
        <taxon>Astrocoeniina</taxon>
        <taxon>Pocilloporidae</taxon>
        <taxon>Stylophora</taxon>
    </lineage>
</organism>